<accession>B7FF45</accession>
<name>B7FF45_BOMMO</name>
<dbReference type="EMBL" id="BK006612">
    <property type="protein sequence ID" value="DAA06392.1"/>
    <property type="molecule type" value="Genomic_DNA"/>
</dbReference>
<sequence length="390" mass="45213">MSSRRVLYRAEVLLSNNVDAHVQDMLKPLNFFQFILFFPKYTIRDGYITPNSLIRNIWSATGAFVFISICVFRILTMNKIAVYDTFTTMLLISKYFDVALYCIGFIVNTYVNIAYSNVNVLLYLKLQTIKTFIPRNNEIMKNVKWYSVILIIVLFCGTLAMFSFFHLSFSYFNIFDLTTDLAVFSFDLNLVYACSVLNFLAQSLDELNKEIWRLGNAKVTVCKDGSKPDWNGINLTYINVLDAYNYFKEAFRLLIFFHTFKTLTHMFIYIQSIIELCKKFYPGDDYDAITVGAVVGVWFFRNITLQCLVGVSCQNFYSATSNTESICAVQVGSIVSDEHKLFLKAVRRLNNVVFYKWSMYGMFIVDATLPRRLIELIATYTVVFLQFAFK</sequence>
<protein>
    <submittedName>
        <fullName evidence="2">Gustatory receptor 58</fullName>
    </submittedName>
</protein>
<keyword evidence="1" id="KW-0812">Transmembrane</keyword>
<feature type="transmembrane region" description="Helical" evidence="1">
    <location>
        <begin position="145"/>
        <end position="169"/>
    </location>
</feature>
<keyword evidence="2" id="KW-0675">Receptor</keyword>
<gene>
    <name evidence="2" type="primary">Gr58</name>
</gene>
<reference evidence="2" key="1">
    <citation type="journal article" date="2008" name="Insect Mol. Biol.">
        <title>The gustatory receptor family in the silkworm moth Bombyx mori is characterized by a large expansion of a single lineage of putative bitter receptors.</title>
        <authorList>
            <person name="Wanner K.W."/>
            <person name="Robertson H.M."/>
        </authorList>
    </citation>
    <scope>NUCLEOTIDE SEQUENCE</scope>
</reference>
<proteinExistence type="predicted"/>
<keyword evidence="1" id="KW-1133">Transmembrane helix</keyword>
<organism evidence="2">
    <name type="scientific">Bombyx mori</name>
    <name type="common">Silk moth</name>
    <dbReference type="NCBI Taxonomy" id="7091"/>
    <lineage>
        <taxon>Eukaryota</taxon>
        <taxon>Metazoa</taxon>
        <taxon>Ecdysozoa</taxon>
        <taxon>Arthropoda</taxon>
        <taxon>Hexapoda</taxon>
        <taxon>Insecta</taxon>
        <taxon>Pterygota</taxon>
        <taxon>Neoptera</taxon>
        <taxon>Endopterygota</taxon>
        <taxon>Lepidoptera</taxon>
        <taxon>Glossata</taxon>
        <taxon>Ditrysia</taxon>
        <taxon>Bombycoidea</taxon>
        <taxon>Bombycidae</taxon>
        <taxon>Bombycinae</taxon>
        <taxon>Bombyx</taxon>
    </lineage>
</organism>
<feature type="transmembrane region" description="Helical" evidence="1">
    <location>
        <begin position="98"/>
        <end position="124"/>
    </location>
</feature>
<keyword evidence="1" id="KW-0472">Membrane</keyword>
<dbReference type="AlphaFoldDB" id="B7FF45"/>
<evidence type="ECO:0000256" key="1">
    <source>
        <dbReference type="SAM" id="Phobius"/>
    </source>
</evidence>
<feature type="transmembrane region" description="Helical" evidence="1">
    <location>
        <begin position="57"/>
        <end position="78"/>
    </location>
</feature>
<feature type="transmembrane region" description="Helical" evidence="1">
    <location>
        <begin position="181"/>
        <end position="201"/>
    </location>
</feature>
<evidence type="ECO:0000313" key="2">
    <source>
        <dbReference type="EMBL" id="DAA06392.1"/>
    </source>
</evidence>